<dbReference type="EMBL" id="ADBJ01000017">
    <property type="protein sequence ID" value="EFA82961.1"/>
    <property type="molecule type" value="Genomic_DNA"/>
</dbReference>
<dbReference type="InParanoid" id="D3B6J1"/>
<evidence type="ECO:0000313" key="1">
    <source>
        <dbReference type="EMBL" id="EFA82961.1"/>
    </source>
</evidence>
<reference evidence="1 2" key="1">
    <citation type="journal article" date="2011" name="Genome Res.">
        <title>Phylogeny-wide analysis of social amoeba genomes highlights ancient origins for complex intercellular communication.</title>
        <authorList>
            <person name="Heidel A.J."/>
            <person name="Lawal H.M."/>
            <person name="Felder M."/>
            <person name="Schilde C."/>
            <person name="Helps N.R."/>
            <person name="Tunggal B."/>
            <person name="Rivero F."/>
            <person name="John U."/>
            <person name="Schleicher M."/>
            <person name="Eichinger L."/>
            <person name="Platzer M."/>
            <person name="Noegel A.A."/>
            <person name="Schaap P."/>
            <person name="Gloeckner G."/>
        </authorList>
    </citation>
    <scope>NUCLEOTIDE SEQUENCE [LARGE SCALE GENOMIC DNA]</scope>
    <source>
        <strain evidence="2">ATCC 26659 / Pp 5 / PN500</strain>
    </source>
</reference>
<proteinExistence type="predicted"/>
<comment type="caution">
    <text evidence="1">The sequence shown here is derived from an EMBL/GenBank/DDBJ whole genome shotgun (WGS) entry which is preliminary data.</text>
</comment>
<keyword evidence="2" id="KW-1185">Reference proteome</keyword>
<dbReference type="AlphaFoldDB" id="D3B6J1"/>
<accession>D3B6J1</accession>
<name>D3B6J1_HETP5</name>
<protein>
    <submittedName>
        <fullName evidence="1">Uncharacterized protein</fullName>
    </submittedName>
</protein>
<evidence type="ECO:0000313" key="2">
    <source>
        <dbReference type="Proteomes" id="UP000001396"/>
    </source>
</evidence>
<sequence length="291" mass="32158">MGNVYYGNVVDATFAVNSRGIFDVILQMEAKKGGFATLPGVNVDEVLGNFIVQYDIVDNKVEFSGGNIPISKNADGHWVFDASATQATGEQVTEVLDEWGKNLGLQSEMRNHYNKDKWLGVDFDPSNQDAHNNGLKDNALYTSKSYGKEFQDIANKIGDINNHERVGDALDLARQARLVDAQDRARELEESYVARDALDGIGDPAQRQAIFESKLPGVLPGLATDTPDIANKRIKTYLRGLKQSFKNHLKSFNYMENIKLAMGGHPQVPAAHFDPAYYPGAEFARVRADCT</sequence>
<dbReference type="Proteomes" id="UP000001396">
    <property type="component" value="Unassembled WGS sequence"/>
</dbReference>
<dbReference type="RefSeq" id="XP_020435078.1">
    <property type="nucleotide sequence ID" value="XM_020574664.1"/>
</dbReference>
<dbReference type="GeneID" id="31359226"/>
<gene>
    <name evidence="1" type="ORF">PPL_03739</name>
</gene>
<organism evidence="1 2">
    <name type="scientific">Heterostelium pallidum (strain ATCC 26659 / Pp 5 / PN500)</name>
    <name type="common">Cellular slime mold</name>
    <name type="synonym">Polysphondylium pallidum</name>
    <dbReference type="NCBI Taxonomy" id="670386"/>
    <lineage>
        <taxon>Eukaryota</taxon>
        <taxon>Amoebozoa</taxon>
        <taxon>Evosea</taxon>
        <taxon>Eumycetozoa</taxon>
        <taxon>Dictyostelia</taxon>
        <taxon>Acytosteliales</taxon>
        <taxon>Acytosteliaceae</taxon>
        <taxon>Heterostelium</taxon>
    </lineage>
</organism>